<dbReference type="InterPro" id="IPR041479">
    <property type="entry name" value="TetR_CgmR_C"/>
</dbReference>
<dbReference type="OrthoDB" id="9816296at2"/>
<dbReference type="PANTHER" id="PTHR30055">
    <property type="entry name" value="HTH-TYPE TRANSCRIPTIONAL REGULATOR RUTR"/>
    <property type="match status" value="1"/>
</dbReference>
<dbReference type="InterPro" id="IPR050109">
    <property type="entry name" value="HTH-type_TetR-like_transc_reg"/>
</dbReference>
<dbReference type="Pfam" id="PF17937">
    <property type="entry name" value="TetR_C_28"/>
    <property type="match status" value="1"/>
</dbReference>
<protein>
    <submittedName>
        <fullName evidence="4">Transcriptional regulator, TetR family</fullName>
    </submittedName>
</protein>
<dbReference type="PROSITE" id="PS50977">
    <property type="entry name" value="HTH_TETR_2"/>
    <property type="match status" value="1"/>
</dbReference>
<dbReference type="EMBL" id="FUWS01000004">
    <property type="protein sequence ID" value="SJZ91282.1"/>
    <property type="molecule type" value="Genomic_DNA"/>
</dbReference>
<evidence type="ECO:0000259" key="3">
    <source>
        <dbReference type="PROSITE" id="PS50977"/>
    </source>
</evidence>
<dbReference type="PRINTS" id="PR00455">
    <property type="entry name" value="HTHTETR"/>
</dbReference>
<accession>A0A1T4PIJ0</accession>
<gene>
    <name evidence="4" type="ORF">SAMN02745673_01831</name>
</gene>
<dbReference type="Proteomes" id="UP000190637">
    <property type="component" value="Unassembled WGS sequence"/>
</dbReference>
<dbReference type="InterPro" id="IPR001647">
    <property type="entry name" value="HTH_TetR"/>
</dbReference>
<feature type="domain" description="HTH tetR-type" evidence="3">
    <location>
        <begin position="3"/>
        <end position="63"/>
    </location>
</feature>
<proteinExistence type="predicted"/>
<keyword evidence="5" id="KW-1185">Reference proteome</keyword>
<dbReference type="GO" id="GO:0000976">
    <property type="term" value="F:transcription cis-regulatory region binding"/>
    <property type="evidence" value="ECO:0007669"/>
    <property type="project" value="TreeGrafter"/>
</dbReference>
<dbReference type="RefSeq" id="WP_078761184.1">
    <property type="nucleotide sequence ID" value="NZ_FUWS01000004.1"/>
</dbReference>
<dbReference type="GO" id="GO:0003700">
    <property type="term" value="F:DNA-binding transcription factor activity"/>
    <property type="evidence" value="ECO:0007669"/>
    <property type="project" value="TreeGrafter"/>
</dbReference>
<organism evidence="4 5">
    <name type="scientific">Marinactinospora thermotolerans DSM 45154</name>
    <dbReference type="NCBI Taxonomy" id="1122192"/>
    <lineage>
        <taxon>Bacteria</taxon>
        <taxon>Bacillati</taxon>
        <taxon>Actinomycetota</taxon>
        <taxon>Actinomycetes</taxon>
        <taxon>Streptosporangiales</taxon>
        <taxon>Nocardiopsidaceae</taxon>
        <taxon>Marinactinospora</taxon>
    </lineage>
</organism>
<feature type="DNA-binding region" description="H-T-H motif" evidence="2">
    <location>
        <begin position="26"/>
        <end position="45"/>
    </location>
</feature>
<name>A0A1T4PIJ0_9ACTN</name>
<dbReference type="SUPFAM" id="SSF46689">
    <property type="entry name" value="Homeodomain-like"/>
    <property type="match status" value="1"/>
</dbReference>
<dbReference type="SUPFAM" id="SSF48498">
    <property type="entry name" value="Tetracyclin repressor-like, C-terminal domain"/>
    <property type="match status" value="1"/>
</dbReference>
<keyword evidence="1 2" id="KW-0238">DNA-binding</keyword>
<evidence type="ECO:0000313" key="5">
    <source>
        <dbReference type="Proteomes" id="UP000190637"/>
    </source>
</evidence>
<dbReference type="PANTHER" id="PTHR30055:SF148">
    <property type="entry name" value="TETR-FAMILY TRANSCRIPTIONAL REGULATOR"/>
    <property type="match status" value="1"/>
</dbReference>
<dbReference type="AlphaFoldDB" id="A0A1T4PIJ0"/>
<evidence type="ECO:0000256" key="2">
    <source>
        <dbReference type="PROSITE-ProRule" id="PRU00335"/>
    </source>
</evidence>
<dbReference type="STRING" id="1122192.SAMN02745673_01831"/>
<dbReference type="InterPro" id="IPR009057">
    <property type="entry name" value="Homeodomain-like_sf"/>
</dbReference>
<evidence type="ECO:0000256" key="1">
    <source>
        <dbReference type="ARBA" id="ARBA00023125"/>
    </source>
</evidence>
<sequence>MRPSSKTAILDAALRVVDREGGADISYEAVASESGLTKAGVMYHFPTRDALMLAVVEHAALRWERALLEVLDVPFEQAGARERIRAYATVAARPDALSPADFFVYFEALYHPALAEPWKRVFSRWFAFDPQASADERARLTLARLAADGLWVATTTDVLAPEERDRQAVIDLLLRLTEEDSPC</sequence>
<dbReference type="InterPro" id="IPR036271">
    <property type="entry name" value="Tet_transcr_reg_TetR-rel_C_sf"/>
</dbReference>
<evidence type="ECO:0000313" key="4">
    <source>
        <dbReference type="EMBL" id="SJZ91282.1"/>
    </source>
</evidence>
<dbReference type="Gene3D" id="1.10.357.10">
    <property type="entry name" value="Tetracycline Repressor, domain 2"/>
    <property type="match status" value="1"/>
</dbReference>
<reference evidence="4 5" key="1">
    <citation type="submission" date="2017-02" db="EMBL/GenBank/DDBJ databases">
        <authorList>
            <person name="Peterson S.W."/>
        </authorList>
    </citation>
    <scope>NUCLEOTIDE SEQUENCE [LARGE SCALE GENOMIC DNA]</scope>
    <source>
        <strain evidence="4 5">DSM 45154</strain>
    </source>
</reference>
<dbReference type="Pfam" id="PF00440">
    <property type="entry name" value="TetR_N"/>
    <property type="match status" value="1"/>
</dbReference>